<dbReference type="RefSeq" id="WP_232049334.1">
    <property type="nucleotide sequence ID" value="NZ_AP019563.1"/>
</dbReference>
<dbReference type="Proteomes" id="UP000321183">
    <property type="component" value="Chromosome"/>
</dbReference>
<dbReference type="KEGG" id="ras:RAS_06290"/>
<name>A0A510G776_9RICK</name>
<dbReference type="EMBL" id="AP019563">
    <property type="protein sequence ID" value="BBJ31520.1"/>
    <property type="molecule type" value="Genomic_DNA"/>
</dbReference>
<keyword evidence="2" id="KW-1185">Reference proteome</keyword>
<dbReference type="AlphaFoldDB" id="A0A510G776"/>
<proteinExistence type="predicted"/>
<accession>A0A510G776</accession>
<reference evidence="1 2" key="1">
    <citation type="submission" date="2019-04" db="EMBL/GenBank/DDBJ databases">
        <title>Draft genome sequence of Rickettsia asiatica Maytaro1284.</title>
        <authorList>
            <person name="Thu M."/>
            <person name="Qiu Y."/>
            <person name="Nakao R."/>
        </authorList>
    </citation>
    <scope>NUCLEOTIDE SEQUENCE [LARGE SCALE GENOMIC DNA]</scope>
    <source>
        <strain evidence="1 2">Maytaro1284</strain>
    </source>
</reference>
<protein>
    <submittedName>
        <fullName evidence="1">Uncharacterized protein</fullName>
    </submittedName>
</protein>
<gene>
    <name evidence="1" type="ORF">RAS_06290</name>
</gene>
<sequence length="81" mass="9176">MKNLPKELLKEQEAKQKQDKGINIVIERKEQNKTIPKAIISPLYQLLPAHLLPNLLKKVERVGNGQGIVSSDLYDNIVANF</sequence>
<organism evidence="1 2">
    <name type="scientific">Rickettsia asiatica</name>
    <dbReference type="NCBI Taxonomy" id="238800"/>
    <lineage>
        <taxon>Bacteria</taxon>
        <taxon>Pseudomonadati</taxon>
        <taxon>Pseudomonadota</taxon>
        <taxon>Alphaproteobacteria</taxon>
        <taxon>Rickettsiales</taxon>
        <taxon>Rickettsiaceae</taxon>
        <taxon>Rickettsieae</taxon>
        <taxon>Rickettsia</taxon>
        <taxon>spotted fever group</taxon>
    </lineage>
</organism>
<evidence type="ECO:0000313" key="1">
    <source>
        <dbReference type="EMBL" id="BBJ31520.1"/>
    </source>
</evidence>
<evidence type="ECO:0000313" key="2">
    <source>
        <dbReference type="Proteomes" id="UP000321183"/>
    </source>
</evidence>